<feature type="transmembrane region" description="Helical" evidence="6">
    <location>
        <begin position="125"/>
        <end position="146"/>
    </location>
</feature>
<gene>
    <name evidence="7" type="ORF">C9427_19790</name>
</gene>
<evidence type="ECO:0000256" key="6">
    <source>
        <dbReference type="SAM" id="Phobius"/>
    </source>
</evidence>
<evidence type="ECO:0000313" key="7">
    <source>
        <dbReference type="EMBL" id="PTE08707.1"/>
    </source>
</evidence>
<dbReference type="GO" id="GO:0005886">
    <property type="term" value="C:plasma membrane"/>
    <property type="evidence" value="ECO:0007669"/>
    <property type="project" value="UniProtKB-SubCell"/>
</dbReference>
<keyword evidence="5 6" id="KW-0472">Membrane</keyword>
<organism evidence="7 8">
    <name type="scientific">Mesorhizobium helmanticense</name>
    <dbReference type="NCBI Taxonomy" id="1776423"/>
    <lineage>
        <taxon>Bacteria</taxon>
        <taxon>Pseudomonadati</taxon>
        <taxon>Pseudomonadota</taxon>
        <taxon>Alphaproteobacteria</taxon>
        <taxon>Hyphomicrobiales</taxon>
        <taxon>Phyllobacteriaceae</taxon>
        <taxon>Mesorhizobium</taxon>
    </lineage>
</organism>
<feature type="transmembrane region" description="Helical" evidence="6">
    <location>
        <begin position="152"/>
        <end position="170"/>
    </location>
</feature>
<dbReference type="RefSeq" id="WP_107650788.1">
    <property type="nucleotide sequence ID" value="NZ_PZJX01000037.1"/>
</dbReference>
<comment type="caution">
    <text evidence="7">The sequence shown here is derived from an EMBL/GenBank/DDBJ whole genome shotgun (WGS) entry which is preliminary data.</text>
</comment>
<feature type="transmembrane region" description="Helical" evidence="6">
    <location>
        <begin position="256"/>
        <end position="284"/>
    </location>
</feature>
<evidence type="ECO:0000256" key="3">
    <source>
        <dbReference type="ARBA" id="ARBA00022692"/>
    </source>
</evidence>
<feature type="non-terminal residue" evidence="7">
    <location>
        <position position="367"/>
    </location>
</feature>
<reference evidence="7 8" key="1">
    <citation type="submission" date="2018-03" db="EMBL/GenBank/DDBJ databases">
        <title>Genome sequence of the symbiotic type strain Mesorhizobium helmanticense CSLC115NT isolated from Lotus corniculatus nodules.</title>
        <authorList>
            <person name="Sannazzaro A.I."/>
            <person name="Torres Tejerizo G.A."/>
            <person name="Dip D."/>
            <person name="Caballero M."/>
            <person name="Pistorio M."/>
            <person name="Estrella M.J."/>
        </authorList>
    </citation>
    <scope>NUCLEOTIDE SEQUENCE [LARGE SCALE GENOMIC DNA]</scope>
    <source>
        <strain evidence="7 8">CSLC115N</strain>
    </source>
</reference>
<evidence type="ECO:0000256" key="4">
    <source>
        <dbReference type="ARBA" id="ARBA00022989"/>
    </source>
</evidence>
<dbReference type="InterPro" id="IPR002797">
    <property type="entry name" value="Polysacc_synth"/>
</dbReference>
<keyword evidence="4 6" id="KW-1133">Transmembrane helix</keyword>
<evidence type="ECO:0000256" key="5">
    <source>
        <dbReference type="ARBA" id="ARBA00023136"/>
    </source>
</evidence>
<feature type="transmembrane region" description="Helical" evidence="6">
    <location>
        <begin position="217"/>
        <end position="236"/>
    </location>
</feature>
<feature type="transmembrane region" description="Helical" evidence="6">
    <location>
        <begin position="290"/>
        <end position="310"/>
    </location>
</feature>
<name>A0A2T4ISU3_9HYPH</name>
<protein>
    <submittedName>
        <fullName evidence="7">Multi antimicrobial extrusion protein MatE</fullName>
    </submittedName>
</protein>
<dbReference type="Proteomes" id="UP000240259">
    <property type="component" value="Unassembled WGS sequence"/>
</dbReference>
<dbReference type="Pfam" id="PF01943">
    <property type="entry name" value="Polysacc_synt"/>
    <property type="match status" value="1"/>
</dbReference>
<dbReference type="InterPro" id="IPR050833">
    <property type="entry name" value="Poly_Biosynth_Transport"/>
</dbReference>
<dbReference type="AlphaFoldDB" id="A0A2T4ISU3"/>
<dbReference type="OrthoDB" id="9800982at2"/>
<keyword evidence="3 6" id="KW-0812">Transmembrane</keyword>
<sequence>MRFSAATTAGRFLPQRLALRVKPLLGRIDAVLFSADERGEAGRMSLIAFSVRIVSAVIAFVSQVLMARWMGSFEYGIFVLVWVTMVIVGNLACLGFHTSVIRFIPEYSERGMLAELRGIVMTSRLFVLIASTAIAALGALGVWLLSPFIENYYVVPFILGLILLPMIAMSDLVQGLARANSWALFALSPTFLIRPVLILAFMALMLLMGYAPDARTAIFAAIAATYATTIGQLLGVTSRIDKKIPAGPVKVHFAQWFIVSLPIFLVESFFFLLTNADVLMVGAYMDPDDVAVYFATVKTLALVHFVYFAVKAGVAQRYAQFTHGEPEKLAAFARETVSWTFWPSLIMALMVLVLGEPMLMLFGPEFT</sequence>
<evidence type="ECO:0000256" key="2">
    <source>
        <dbReference type="ARBA" id="ARBA00022475"/>
    </source>
</evidence>
<dbReference type="EMBL" id="PZJX01000037">
    <property type="protein sequence ID" value="PTE08707.1"/>
    <property type="molecule type" value="Genomic_DNA"/>
</dbReference>
<accession>A0A2T4ISU3</accession>
<evidence type="ECO:0000313" key="8">
    <source>
        <dbReference type="Proteomes" id="UP000240259"/>
    </source>
</evidence>
<comment type="subcellular location">
    <subcellularLocation>
        <location evidence="1">Cell membrane</location>
        <topology evidence="1">Multi-pass membrane protein</topology>
    </subcellularLocation>
</comment>
<keyword evidence="2" id="KW-1003">Cell membrane</keyword>
<proteinExistence type="predicted"/>
<keyword evidence="8" id="KW-1185">Reference proteome</keyword>
<evidence type="ECO:0000256" key="1">
    <source>
        <dbReference type="ARBA" id="ARBA00004651"/>
    </source>
</evidence>
<feature type="transmembrane region" description="Helical" evidence="6">
    <location>
        <begin position="75"/>
        <end position="104"/>
    </location>
</feature>
<feature type="transmembrane region" description="Helical" evidence="6">
    <location>
        <begin position="46"/>
        <end position="69"/>
    </location>
</feature>
<feature type="transmembrane region" description="Helical" evidence="6">
    <location>
        <begin position="191"/>
        <end position="211"/>
    </location>
</feature>
<dbReference type="PANTHER" id="PTHR30250">
    <property type="entry name" value="PST FAMILY PREDICTED COLANIC ACID TRANSPORTER"/>
    <property type="match status" value="1"/>
</dbReference>
<feature type="transmembrane region" description="Helical" evidence="6">
    <location>
        <begin position="341"/>
        <end position="362"/>
    </location>
</feature>
<dbReference type="PANTHER" id="PTHR30250:SF11">
    <property type="entry name" value="O-ANTIGEN TRANSPORTER-RELATED"/>
    <property type="match status" value="1"/>
</dbReference>